<evidence type="ECO:0000313" key="9">
    <source>
        <dbReference type="EMBL" id="OCH75681.1"/>
    </source>
</evidence>
<dbReference type="SUPFAM" id="SSF58104">
    <property type="entry name" value="Methyl-accepting chemotaxis protein (MCP) signaling domain"/>
    <property type="match status" value="1"/>
</dbReference>
<keyword evidence="10" id="KW-1185">Reference proteome</keyword>
<dbReference type="Pfam" id="PF00672">
    <property type="entry name" value="HAMP"/>
    <property type="match status" value="1"/>
</dbReference>
<dbReference type="GO" id="GO:0016020">
    <property type="term" value="C:membrane"/>
    <property type="evidence" value="ECO:0007669"/>
    <property type="project" value="UniProtKB-SubCell"/>
</dbReference>
<keyword evidence="6" id="KW-0472">Membrane</keyword>
<organism evidence="9 10">
    <name type="scientific">Vibrio genomosp. F10</name>
    <dbReference type="NCBI Taxonomy" id="723171"/>
    <lineage>
        <taxon>Bacteria</taxon>
        <taxon>Pseudomonadati</taxon>
        <taxon>Pseudomonadota</taxon>
        <taxon>Gammaproteobacteria</taxon>
        <taxon>Vibrionales</taxon>
        <taxon>Vibrionaceae</taxon>
        <taxon>Vibrio</taxon>
    </lineage>
</organism>
<feature type="domain" description="HAMP" evidence="8">
    <location>
        <begin position="340"/>
        <end position="393"/>
    </location>
</feature>
<dbReference type="InterPro" id="IPR003660">
    <property type="entry name" value="HAMP_dom"/>
</dbReference>
<dbReference type="PANTHER" id="PTHR32089">
    <property type="entry name" value="METHYL-ACCEPTING CHEMOTAXIS PROTEIN MCPB"/>
    <property type="match status" value="1"/>
</dbReference>
<feature type="coiled-coil region" evidence="5">
    <location>
        <begin position="434"/>
        <end position="462"/>
    </location>
</feature>
<comment type="similarity">
    <text evidence="3">Belongs to the methyl-accepting chemotaxis (MCP) protein family.</text>
</comment>
<accession>A0A1B9QYE8</accession>
<dbReference type="EMBL" id="MAJZ01000517">
    <property type="protein sequence ID" value="OCH75681.1"/>
    <property type="molecule type" value="Genomic_DNA"/>
</dbReference>
<dbReference type="CDD" id="cd06225">
    <property type="entry name" value="HAMP"/>
    <property type="match status" value="1"/>
</dbReference>
<dbReference type="Gene3D" id="1.10.287.950">
    <property type="entry name" value="Methyl-accepting chemotaxis protein"/>
    <property type="match status" value="1"/>
</dbReference>
<reference evidence="10" key="1">
    <citation type="submission" date="2016-06" db="EMBL/GenBank/DDBJ databases">
        <authorList>
            <person name="Hehemann J.-H."/>
            <person name="Arevalo P."/>
            <person name="Datta M.S."/>
            <person name="Polz M.F."/>
        </authorList>
    </citation>
    <scope>NUCLEOTIDE SEQUENCE [LARGE SCALE GENOMIC DNA]</scope>
    <source>
        <strain evidence="10">9CSC122</strain>
    </source>
</reference>
<name>A0A1B9QYE8_9VIBR</name>
<keyword evidence="5" id="KW-0175">Coiled coil</keyword>
<dbReference type="Proteomes" id="UP000093173">
    <property type="component" value="Unassembled WGS sequence"/>
</dbReference>
<feature type="domain" description="Methyl-accepting transducer" evidence="7">
    <location>
        <begin position="398"/>
        <end position="634"/>
    </location>
</feature>
<proteinExistence type="inferred from homology"/>
<gene>
    <name evidence="9" type="ORF">A6E14_01820</name>
</gene>
<evidence type="ECO:0000256" key="2">
    <source>
        <dbReference type="ARBA" id="ARBA00023224"/>
    </source>
</evidence>
<feature type="transmembrane region" description="Helical" evidence="6">
    <location>
        <begin position="7"/>
        <end position="31"/>
    </location>
</feature>
<evidence type="ECO:0000256" key="6">
    <source>
        <dbReference type="SAM" id="Phobius"/>
    </source>
</evidence>
<dbReference type="InterPro" id="IPR004089">
    <property type="entry name" value="MCPsignal_dom"/>
</dbReference>
<sequence length="670" mass="73303">MNIRLTHALYMGFSVIISTTLVLAFVVWSLVNKSAIISAEIEADDVPGVLAYLNVLDEIGDLQTNALEYLNGEADEYENFKENAKEFHYYYSVLRPLESGKPSDIEKMDKILNLADDYIDTMDREVFNKYDPAAEQLAIKKISELTRNVGIPLEELLDKLKDGEFADAYKTTDLSESLNDDLPGVRYYLELVDEGGDMISSLNAYIMGDPDAREAFKKDAASFSDYLEKLKPLEQKPNEVKDIKQIEQYFSEIVQVAQQVFDGYNPYYKNSAIRTVDELEHSIFTPIEEILDASAQEERDDSINALKVLNDNMSTIVLWLSVNVVTVIVVGFAVAILLSRMLRRRLMVISDRAQAIANGDLSAELINEQNKDELGELARSIDDMQTALKAVISNITNVASEVASYTKMVDGTSQNVASGIQEQADKATLIASAVEEMTATVNQVAEQSKDAAENAKQAGEEAVNGGDLMQETVNGMNRISEVVNETATTVDSLGKRGEEIGNVIKVINDIAEQTNLLALNAAIEAARAGDLGRGFAVVADEVRGLAERTSKATEEVGGLITSIQSETRQAVTRMSEGTQMVGEGVALSNSAGDALVQIVARAKDVNGMIELIAIAGDEQSVAAQEMSRDINSISQIADESVRSTQEGAEAISQLYGKVEELEQMVSRFKL</sequence>
<keyword evidence="6" id="KW-1133">Transmembrane helix</keyword>
<dbReference type="AlphaFoldDB" id="A0A1B9QYE8"/>
<dbReference type="SMART" id="SM00283">
    <property type="entry name" value="MA"/>
    <property type="match status" value="1"/>
</dbReference>
<dbReference type="Pfam" id="PF00015">
    <property type="entry name" value="MCPsignal"/>
    <property type="match status" value="1"/>
</dbReference>
<dbReference type="PANTHER" id="PTHR32089:SF112">
    <property type="entry name" value="LYSOZYME-LIKE PROTEIN-RELATED"/>
    <property type="match status" value="1"/>
</dbReference>
<dbReference type="FunFam" id="1.10.287.950:FF:000001">
    <property type="entry name" value="Methyl-accepting chemotaxis sensory transducer"/>
    <property type="match status" value="1"/>
</dbReference>
<feature type="transmembrane region" description="Helical" evidence="6">
    <location>
        <begin position="316"/>
        <end position="338"/>
    </location>
</feature>
<dbReference type="SMART" id="SM00304">
    <property type="entry name" value="HAMP"/>
    <property type="match status" value="1"/>
</dbReference>
<protein>
    <submittedName>
        <fullName evidence="9">Chemotaxis protein</fullName>
    </submittedName>
</protein>
<evidence type="ECO:0000256" key="3">
    <source>
        <dbReference type="ARBA" id="ARBA00029447"/>
    </source>
</evidence>
<evidence type="ECO:0000256" key="5">
    <source>
        <dbReference type="SAM" id="Coils"/>
    </source>
</evidence>
<dbReference type="PROSITE" id="PS50885">
    <property type="entry name" value="HAMP"/>
    <property type="match status" value="1"/>
</dbReference>
<evidence type="ECO:0000256" key="4">
    <source>
        <dbReference type="PROSITE-ProRule" id="PRU00284"/>
    </source>
</evidence>
<dbReference type="GO" id="GO:0006935">
    <property type="term" value="P:chemotaxis"/>
    <property type="evidence" value="ECO:0007669"/>
    <property type="project" value="UniProtKB-ARBA"/>
</dbReference>
<keyword evidence="6" id="KW-0812">Transmembrane</keyword>
<dbReference type="PROSITE" id="PS50111">
    <property type="entry name" value="CHEMOTAXIS_TRANSDUC_2"/>
    <property type="match status" value="1"/>
</dbReference>
<evidence type="ECO:0000256" key="1">
    <source>
        <dbReference type="ARBA" id="ARBA00004370"/>
    </source>
</evidence>
<keyword evidence="2 4" id="KW-0807">Transducer</keyword>
<evidence type="ECO:0000313" key="10">
    <source>
        <dbReference type="Proteomes" id="UP000093173"/>
    </source>
</evidence>
<dbReference type="GO" id="GO:0007165">
    <property type="term" value="P:signal transduction"/>
    <property type="evidence" value="ECO:0007669"/>
    <property type="project" value="UniProtKB-KW"/>
</dbReference>
<dbReference type="CDD" id="cd11386">
    <property type="entry name" value="MCP_signal"/>
    <property type="match status" value="1"/>
</dbReference>
<evidence type="ECO:0000259" key="7">
    <source>
        <dbReference type="PROSITE" id="PS50111"/>
    </source>
</evidence>
<dbReference type="RefSeq" id="WP_065576863.1">
    <property type="nucleotide sequence ID" value="NZ_JBNGCH010000517.1"/>
</dbReference>
<comment type="caution">
    <text evidence="9">The sequence shown here is derived from an EMBL/GenBank/DDBJ whole genome shotgun (WGS) entry which is preliminary data.</text>
</comment>
<evidence type="ECO:0000259" key="8">
    <source>
        <dbReference type="PROSITE" id="PS50885"/>
    </source>
</evidence>
<comment type="subcellular location">
    <subcellularLocation>
        <location evidence="1">Membrane</location>
    </subcellularLocation>
</comment>